<name>A0A835JHT8_9ROSI</name>
<dbReference type="GO" id="GO:0043130">
    <property type="term" value="F:ubiquitin binding"/>
    <property type="evidence" value="ECO:0007669"/>
    <property type="project" value="InterPro"/>
</dbReference>
<accession>A0A835JHT8</accession>
<dbReference type="EMBL" id="JADGMS010000015">
    <property type="protein sequence ID" value="KAF9667420.1"/>
    <property type="molecule type" value="Genomic_DNA"/>
</dbReference>
<evidence type="ECO:0000256" key="1">
    <source>
        <dbReference type="SAM" id="MobiDB-lite"/>
    </source>
</evidence>
<dbReference type="Gene3D" id="1.20.120.1920">
    <property type="entry name" value="UBAP1 SOUBA domain"/>
    <property type="match status" value="1"/>
</dbReference>
<feature type="region of interest" description="Disordered" evidence="1">
    <location>
        <begin position="1"/>
        <end position="76"/>
    </location>
</feature>
<dbReference type="CDD" id="cd14316">
    <property type="entry name" value="UBA2_UBAP1_like"/>
    <property type="match status" value="1"/>
</dbReference>
<feature type="compositionally biased region" description="Low complexity" evidence="1">
    <location>
        <begin position="63"/>
        <end position="73"/>
    </location>
</feature>
<organism evidence="3 4">
    <name type="scientific">Salix dunnii</name>
    <dbReference type="NCBI Taxonomy" id="1413687"/>
    <lineage>
        <taxon>Eukaryota</taxon>
        <taxon>Viridiplantae</taxon>
        <taxon>Streptophyta</taxon>
        <taxon>Embryophyta</taxon>
        <taxon>Tracheophyta</taxon>
        <taxon>Spermatophyta</taxon>
        <taxon>Magnoliopsida</taxon>
        <taxon>eudicotyledons</taxon>
        <taxon>Gunneridae</taxon>
        <taxon>Pentapetalae</taxon>
        <taxon>rosids</taxon>
        <taxon>fabids</taxon>
        <taxon>Malpighiales</taxon>
        <taxon>Salicaceae</taxon>
        <taxon>Saliceae</taxon>
        <taxon>Salix</taxon>
    </lineage>
</organism>
<evidence type="ECO:0000313" key="3">
    <source>
        <dbReference type="EMBL" id="KAF9667420.1"/>
    </source>
</evidence>
<comment type="caution">
    <text evidence="3">The sequence shown here is derived from an EMBL/GenBank/DDBJ whole genome shotgun (WGS) entry which is preliminary data.</text>
</comment>
<feature type="domain" description="UBA" evidence="2">
    <location>
        <begin position="180"/>
        <end position="222"/>
    </location>
</feature>
<sequence length="223" mass="24634">MDYDFRNRTNSPYNTPSNTYRSSTPSTAPQPSHPMYGTPSLYPIVSQPGHNVIPPAARHHSFTQQTPSSSPSSGLGIRVMIKPEYRITPPPHMTPQIGEIPRSSLQFDFELERQILAEAEKDSPNWSKLIGLENSPPKPLQSTSSIGPTADPVVRKYIALGLNRDAVPLAVANYGDNPPKVQEFVKGYTILQEMGFPSNKIAEALLMYDNNTDEALTHFLNSS</sequence>
<evidence type="ECO:0000259" key="2">
    <source>
        <dbReference type="PROSITE" id="PS50030"/>
    </source>
</evidence>
<proteinExistence type="predicted"/>
<dbReference type="InterPro" id="IPR015940">
    <property type="entry name" value="UBA"/>
</dbReference>
<dbReference type="InterPro" id="IPR042575">
    <property type="entry name" value="UBAP1_C"/>
</dbReference>
<dbReference type="PANTHER" id="PTHR15960">
    <property type="entry name" value="LD44032P"/>
    <property type="match status" value="1"/>
</dbReference>
<dbReference type="AlphaFoldDB" id="A0A835JHT8"/>
<dbReference type="PROSITE" id="PS50030">
    <property type="entry name" value="UBA"/>
    <property type="match status" value="1"/>
</dbReference>
<keyword evidence="4" id="KW-1185">Reference proteome</keyword>
<dbReference type="SUPFAM" id="SSF46934">
    <property type="entry name" value="UBA-like"/>
    <property type="match status" value="1"/>
</dbReference>
<protein>
    <recommendedName>
        <fullName evidence="2">UBA domain-containing protein</fullName>
    </recommendedName>
</protein>
<dbReference type="InterPro" id="IPR038870">
    <property type="entry name" value="UBAP1"/>
</dbReference>
<gene>
    <name evidence="3" type="ORF">SADUNF_Sadunf15G0021200</name>
</gene>
<dbReference type="InterPro" id="IPR009060">
    <property type="entry name" value="UBA-like_sf"/>
</dbReference>
<evidence type="ECO:0000313" key="4">
    <source>
        <dbReference type="Proteomes" id="UP000657918"/>
    </source>
</evidence>
<dbReference type="OrthoDB" id="2018023at2759"/>
<dbReference type="PANTHER" id="PTHR15960:SF5">
    <property type="entry name" value="LD44032P"/>
    <property type="match status" value="1"/>
</dbReference>
<dbReference type="GO" id="GO:0043162">
    <property type="term" value="P:ubiquitin-dependent protein catabolic process via the multivesicular body sorting pathway"/>
    <property type="evidence" value="ECO:0007669"/>
    <property type="project" value="InterPro"/>
</dbReference>
<feature type="compositionally biased region" description="Polar residues" evidence="1">
    <location>
        <begin position="8"/>
        <end position="30"/>
    </location>
</feature>
<dbReference type="Proteomes" id="UP000657918">
    <property type="component" value="Unassembled WGS sequence"/>
</dbReference>
<dbReference type="GO" id="GO:0000813">
    <property type="term" value="C:ESCRT I complex"/>
    <property type="evidence" value="ECO:0007669"/>
    <property type="project" value="InterPro"/>
</dbReference>
<reference evidence="3 4" key="1">
    <citation type="submission" date="2020-10" db="EMBL/GenBank/DDBJ databases">
        <title>Plant Genome Project.</title>
        <authorList>
            <person name="Zhang R.-G."/>
        </authorList>
    </citation>
    <scope>NUCLEOTIDE SEQUENCE [LARGE SCALE GENOMIC DNA]</scope>
    <source>
        <strain evidence="3">FAFU-HL-1</strain>
        <tissue evidence="3">Leaf</tissue>
    </source>
</reference>